<evidence type="ECO:0000313" key="2">
    <source>
        <dbReference type="EMBL" id="RLM22623.1"/>
    </source>
</evidence>
<dbReference type="AlphaFoldDB" id="A0A0G4JZ98"/>
<reference evidence="1" key="2">
    <citation type="submission" date="2015-01" db="EMBL/GenBank/DDBJ databases">
        <authorList>
            <person name="Xiang T."/>
            <person name="Song Y."/>
            <person name="Huang L."/>
            <person name="Wang B."/>
            <person name="Wu P."/>
        </authorList>
    </citation>
    <scope>NUCLEOTIDE SEQUENCE [LARGE SCALE GENOMIC DNA]</scope>
    <source>
        <strain evidence="1">OBR1</strain>
    </source>
</reference>
<dbReference type="KEGG" id="bgj:AWC36_05640"/>
<name>A0A0G4JZ98_9GAMM</name>
<dbReference type="Proteomes" id="UP000044377">
    <property type="component" value="Unassembled WGS sequence"/>
</dbReference>
<dbReference type="Proteomes" id="UP000285972">
    <property type="component" value="Unassembled WGS sequence"/>
</dbReference>
<sequence>MLTFFRRIIRRDPPSSPPQAAAHCHCHESEFCFFNHAATFAFDQVTECEQNAPPRKEKSRE</sequence>
<evidence type="ECO:0000313" key="3">
    <source>
        <dbReference type="Proteomes" id="UP000044377"/>
    </source>
</evidence>
<organism evidence="1 3">
    <name type="scientific">Brenneria goodwinii</name>
    <dbReference type="NCBI Taxonomy" id="1109412"/>
    <lineage>
        <taxon>Bacteria</taxon>
        <taxon>Pseudomonadati</taxon>
        <taxon>Pseudomonadota</taxon>
        <taxon>Gammaproteobacteria</taxon>
        <taxon>Enterobacterales</taxon>
        <taxon>Pectobacteriaceae</taxon>
        <taxon>Brenneria</taxon>
    </lineage>
</organism>
<proteinExistence type="predicted"/>
<evidence type="ECO:0000313" key="4">
    <source>
        <dbReference type="Proteomes" id="UP000285972"/>
    </source>
</evidence>
<protein>
    <submittedName>
        <fullName evidence="1">Uncharacterized protein</fullName>
    </submittedName>
</protein>
<dbReference type="EMBL" id="MJLX01000033">
    <property type="protein sequence ID" value="RLM22623.1"/>
    <property type="molecule type" value="Genomic_DNA"/>
</dbReference>
<dbReference type="EMBL" id="CGIG01000001">
    <property type="protein sequence ID" value="CPR19411.1"/>
    <property type="molecule type" value="Genomic_DNA"/>
</dbReference>
<keyword evidence="3" id="KW-1185">Reference proteome</keyword>
<reference evidence="2 4" key="3">
    <citation type="submission" date="2016-09" db="EMBL/GenBank/DDBJ databases">
        <authorList>
            <person name="Doonan J."/>
            <person name="Pachebat J.A."/>
            <person name="Golyshin P.N."/>
            <person name="Denman S."/>
            <person name="Mcdonald J.E."/>
        </authorList>
    </citation>
    <scope>NUCLEOTIDE SEQUENCE [LARGE SCALE GENOMIC DNA]</scope>
    <source>
        <strain evidence="2 4">FRB141</strain>
    </source>
</reference>
<accession>A0A0G4JZ98</accession>
<reference evidence="3" key="1">
    <citation type="submission" date="2015-01" db="EMBL/GenBank/DDBJ databases">
        <authorList>
            <person name="Paterson Steve"/>
        </authorList>
    </citation>
    <scope>NUCLEOTIDE SEQUENCE [LARGE SCALE GENOMIC DNA]</scope>
    <source>
        <strain evidence="3">OBR1</strain>
    </source>
</reference>
<evidence type="ECO:0000313" key="1">
    <source>
        <dbReference type="EMBL" id="CPR19411.1"/>
    </source>
</evidence>
<gene>
    <name evidence="2" type="ORF">BIY26_12985</name>
    <name evidence="1" type="ORF">BN1221_03745c</name>
</gene>